<reference evidence="3 4" key="1">
    <citation type="submission" date="2024-02" db="EMBL/GenBank/DDBJ databases">
        <authorList>
            <person name="Chen Y."/>
            <person name="Shah S."/>
            <person name="Dougan E. K."/>
            <person name="Thang M."/>
            <person name="Chan C."/>
        </authorList>
    </citation>
    <scope>NUCLEOTIDE SEQUENCE [LARGE SCALE GENOMIC DNA]</scope>
</reference>
<keyword evidence="2" id="KW-0812">Transmembrane</keyword>
<gene>
    <name evidence="3" type="ORF">CCMP2556_LOCUS34802</name>
</gene>
<feature type="region of interest" description="Disordered" evidence="1">
    <location>
        <begin position="496"/>
        <end position="532"/>
    </location>
</feature>
<evidence type="ECO:0000256" key="2">
    <source>
        <dbReference type="SAM" id="Phobius"/>
    </source>
</evidence>
<feature type="compositionally biased region" description="Basic and acidic residues" evidence="1">
    <location>
        <begin position="498"/>
        <end position="516"/>
    </location>
</feature>
<dbReference type="EMBL" id="CAXAMN010022551">
    <property type="protein sequence ID" value="CAK9070741.1"/>
    <property type="molecule type" value="Genomic_DNA"/>
</dbReference>
<feature type="compositionally biased region" description="Acidic residues" evidence="1">
    <location>
        <begin position="175"/>
        <end position="184"/>
    </location>
</feature>
<feature type="compositionally biased region" description="Basic residues" evidence="1">
    <location>
        <begin position="10"/>
        <end position="20"/>
    </location>
</feature>
<comment type="caution">
    <text evidence="3">The sequence shown here is derived from an EMBL/GenBank/DDBJ whole genome shotgun (WGS) entry which is preliminary data.</text>
</comment>
<feature type="transmembrane region" description="Helical" evidence="2">
    <location>
        <begin position="245"/>
        <end position="278"/>
    </location>
</feature>
<keyword evidence="2" id="KW-1133">Transmembrane helix</keyword>
<feature type="compositionally biased region" description="Basic and acidic residues" evidence="1">
    <location>
        <begin position="44"/>
        <end position="72"/>
    </location>
</feature>
<dbReference type="Proteomes" id="UP001642484">
    <property type="component" value="Unassembled WGS sequence"/>
</dbReference>
<keyword evidence="2" id="KW-0472">Membrane</keyword>
<feature type="region of interest" description="Disordered" evidence="1">
    <location>
        <begin position="1"/>
        <end position="192"/>
    </location>
</feature>
<proteinExistence type="predicted"/>
<evidence type="ECO:0000313" key="3">
    <source>
        <dbReference type="EMBL" id="CAK9070741.1"/>
    </source>
</evidence>
<feature type="transmembrane region" description="Helical" evidence="2">
    <location>
        <begin position="298"/>
        <end position="317"/>
    </location>
</feature>
<name>A0ABP0P4P0_9DINO</name>
<evidence type="ECO:0008006" key="5">
    <source>
        <dbReference type="Google" id="ProtNLM"/>
    </source>
</evidence>
<accession>A0ABP0P4P0</accession>
<feature type="compositionally biased region" description="Basic and acidic residues" evidence="1">
    <location>
        <begin position="116"/>
        <end position="133"/>
    </location>
</feature>
<evidence type="ECO:0000313" key="4">
    <source>
        <dbReference type="Proteomes" id="UP001642484"/>
    </source>
</evidence>
<keyword evidence="4" id="KW-1185">Reference proteome</keyword>
<evidence type="ECO:0000256" key="1">
    <source>
        <dbReference type="SAM" id="MobiDB-lite"/>
    </source>
</evidence>
<sequence>MQPEAGRHGTGSRKGRKSGKKGAGESKGDGGKGLGENVKPGGKGSREKKDKTQGGGKEGGEIRGDVEGRDAEGFESQQYSALPPGPADAECKSFSSEGSTTAHLEGEEEQSVPGGDGKEVRVDVKEEPRDPPRRQTVRFAGDGREGSEIGAASGRGSQCDEGTASGPRARKGETGEGDQDESAEDDKNKMKRKSTVMAAFSRTWTQKLPKGFNCLEHLALALVGGLFGARRSFKAAQTSAHQGHYFSLFLYGLVLTCGRLFLFVLPLALLALGVTFLVKEGPYVEDINKVVRAPGKQPYWMILITGIIGSASINLVLGPPKLVDTPDRQSCWQCVGNVAKRCLTLYLLLWTLWTWGDEIWQLTKIAREQHAAGSPLARILMLAMVQSATSTQWGRYVDQIALLMVFNDYLNFKAAHHDEFVATWSKYMKDVEQAKDSLEKAMVERPLSDGDVPMEKAIARSVLDTPRLVSLIVKAFPAFIWLLASGVELLSHIPPPILDDRGDDPPKPEDSEHPDQEAGDAGRGGQRGSVTSLHLEGTEDVIKLYRRPSDESDESDLKVVVSAMALTGFGPGHCDRAVKYLLYTTWYSEHKPAKELRENYKREIQTLRATGITRDGWCYIVMYAAVGKVMMDFIVVVMSRLLAGAGYFDSIWLTLTDRSTKTFIEQFRYMPIAHQVFNWVETVF</sequence>
<organism evidence="3 4">
    <name type="scientific">Durusdinium trenchii</name>
    <dbReference type="NCBI Taxonomy" id="1381693"/>
    <lineage>
        <taxon>Eukaryota</taxon>
        <taxon>Sar</taxon>
        <taxon>Alveolata</taxon>
        <taxon>Dinophyceae</taxon>
        <taxon>Suessiales</taxon>
        <taxon>Symbiodiniaceae</taxon>
        <taxon>Durusdinium</taxon>
    </lineage>
</organism>
<protein>
    <recommendedName>
        <fullName evidence="5">Transmembrane protein</fullName>
    </recommendedName>
</protein>
<feature type="compositionally biased region" description="Polar residues" evidence="1">
    <location>
        <begin position="93"/>
        <end position="102"/>
    </location>
</feature>